<dbReference type="EMBL" id="BRXS01000006">
    <property type="protein sequence ID" value="GLC27564.1"/>
    <property type="molecule type" value="Genomic_DNA"/>
</dbReference>
<dbReference type="SUPFAM" id="SSF51735">
    <property type="entry name" value="NAD(P)-binding Rossmann-fold domains"/>
    <property type="match status" value="1"/>
</dbReference>
<dbReference type="Pfam" id="PF16363">
    <property type="entry name" value="GDP_Man_Dehyd"/>
    <property type="match status" value="1"/>
</dbReference>
<dbReference type="AlphaFoldDB" id="A0AA37Q798"/>
<proteinExistence type="predicted"/>
<dbReference type="PANTHER" id="PTHR43000">
    <property type="entry name" value="DTDP-D-GLUCOSE 4,6-DEHYDRATASE-RELATED"/>
    <property type="match status" value="1"/>
</dbReference>
<dbReference type="Gene3D" id="3.40.50.720">
    <property type="entry name" value="NAD(P)-binding Rossmann-like Domain"/>
    <property type="match status" value="1"/>
</dbReference>
<dbReference type="InterPro" id="IPR016040">
    <property type="entry name" value="NAD(P)-bd_dom"/>
</dbReference>
<reference evidence="2" key="1">
    <citation type="submission" date="2022-08" db="EMBL/GenBank/DDBJ databases">
        <title>Draft genome sequencing of Roseisolibacter agri AW1220.</title>
        <authorList>
            <person name="Tobiishi Y."/>
            <person name="Tonouchi A."/>
        </authorList>
    </citation>
    <scope>NUCLEOTIDE SEQUENCE</scope>
    <source>
        <strain evidence="2">AW1220</strain>
    </source>
</reference>
<dbReference type="Proteomes" id="UP001161325">
    <property type="component" value="Unassembled WGS sequence"/>
</dbReference>
<evidence type="ECO:0000259" key="1">
    <source>
        <dbReference type="Pfam" id="PF16363"/>
    </source>
</evidence>
<dbReference type="Gene3D" id="3.90.25.10">
    <property type="entry name" value="UDP-galactose 4-epimerase, domain 1"/>
    <property type="match status" value="1"/>
</dbReference>
<dbReference type="InterPro" id="IPR036291">
    <property type="entry name" value="NAD(P)-bd_dom_sf"/>
</dbReference>
<evidence type="ECO:0000313" key="3">
    <source>
        <dbReference type="Proteomes" id="UP001161325"/>
    </source>
</evidence>
<feature type="domain" description="NAD(P)-binding" evidence="1">
    <location>
        <begin position="10"/>
        <end position="318"/>
    </location>
</feature>
<dbReference type="RefSeq" id="WP_284352000.1">
    <property type="nucleotide sequence ID" value="NZ_BRXS01000006.1"/>
</dbReference>
<protein>
    <submittedName>
        <fullName evidence="2">GDP-mannose 4,6-dehydratase</fullName>
    </submittedName>
</protein>
<sequence length="327" mass="33752">MTGSVSGRALVTGASGFVGRWLIDALAADGWDVTAAAPHQPDAASLSDAGRAARWIAGDVRDLAHLTEALDVARPDAIFHLAGVTFVPAASKDPGATAEVNVVAAARLLGLVRERRAAGTLDPTVLVVGSAEQYGRHDDAELPLTEDAELRPHTVYAATKVAQETMALEAWRSAGVRVIATRSFNHSGPGQASRFLLPGLVGRARKLAAAGASAGPLLVGNQDTSRDFLHVSDVVAAYIALIARGRPGDVYNVASGVGHSVGALARVVLARFGLDVPVESDPALVRPVDVPALVGSSAKLQAHTGWAPRRSFDALLDDLIAAPPPPA</sequence>
<name>A0AA37Q798_9BACT</name>
<evidence type="ECO:0000313" key="2">
    <source>
        <dbReference type="EMBL" id="GLC27564.1"/>
    </source>
</evidence>
<comment type="caution">
    <text evidence="2">The sequence shown here is derived from an EMBL/GenBank/DDBJ whole genome shotgun (WGS) entry which is preliminary data.</text>
</comment>
<gene>
    <name evidence="2" type="ORF">rosag_40770</name>
</gene>
<accession>A0AA37Q798</accession>
<keyword evidence="3" id="KW-1185">Reference proteome</keyword>
<organism evidence="2 3">
    <name type="scientific">Roseisolibacter agri</name>
    <dbReference type="NCBI Taxonomy" id="2014610"/>
    <lineage>
        <taxon>Bacteria</taxon>
        <taxon>Pseudomonadati</taxon>
        <taxon>Gemmatimonadota</taxon>
        <taxon>Gemmatimonadia</taxon>
        <taxon>Gemmatimonadales</taxon>
        <taxon>Gemmatimonadaceae</taxon>
        <taxon>Roseisolibacter</taxon>
    </lineage>
</organism>